<feature type="region of interest" description="Disordered" evidence="1">
    <location>
        <begin position="106"/>
        <end position="135"/>
    </location>
</feature>
<feature type="compositionally biased region" description="Basic and acidic residues" evidence="1">
    <location>
        <begin position="120"/>
        <end position="130"/>
    </location>
</feature>
<evidence type="ECO:0000256" key="1">
    <source>
        <dbReference type="SAM" id="MobiDB-lite"/>
    </source>
</evidence>
<feature type="transmembrane region" description="Helical" evidence="2">
    <location>
        <begin position="247"/>
        <end position="265"/>
    </location>
</feature>
<name>A0ABD3VJU3_SINWO</name>
<sequence>MAGRSQNTFDSRYSQEIREIQMRPMQRHRNSADETNIPKNTGYRVMMVSPVPSEVDIHPSESQVQYPHPEMSFPIYQQPTLSYSKGSNTTKNMQDMALRYIRSTNPETARSPEQGNHSSKLIDQKIDKPTRLSSGSKNSNSFLIFKRVMSISLILADMSMAWVQLIEMNKASGDVVFKGELMNISCKSSFPIILSYIVLMCLDSIFTIIEIINIVGETIYDVKGEQNGFQFMHGFIEINIKMTLKDIPQFLLIFLYIYWGCECILSSDRWVKLSFMFLLAILASYIRKVTCKQEAIPCCGGTCAYPCCCCCSCCNGKFCPDELGCEFPCCFCYCPLCTKKFRTCVPVSICRYMGLCQNGCCGSEERACGCCRCNRKACCTPRLKNPEFAPKMSDKLYFFLLGFLILIVIFMHFKCKQKMSVGGS</sequence>
<evidence type="ECO:0000313" key="4">
    <source>
        <dbReference type="EMBL" id="KAL3861877.1"/>
    </source>
</evidence>
<evidence type="ECO:0000313" key="5">
    <source>
        <dbReference type="Proteomes" id="UP001634394"/>
    </source>
</evidence>
<protein>
    <submittedName>
        <fullName evidence="3">Uncharacterized protein</fullName>
    </submittedName>
</protein>
<feature type="compositionally biased region" description="Polar residues" evidence="1">
    <location>
        <begin position="106"/>
        <end position="119"/>
    </location>
</feature>
<organism evidence="3 5">
    <name type="scientific">Sinanodonta woodiana</name>
    <name type="common">Chinese pond mussel</name>
    <name type="synonym">Anodonta woodiana</name>
    <dbReference type="NCBI Taxonomy" id="1069815"/>
    <lineage>
        <taxon>Eukaryota</taxon>
        <taxon>Metazoa</taxon>
        <taxon>Spiralia</taxon>
        <taxon>Lophotrochozoa</taxon>
        <taxon>Mollusca</taxon>
        <taxon>Bivalvia</taxon>
        <taxon>Autobranchia</taxon>
        <taxon>Heteroconchia</taxon>
        <taxon>Palaeoheterodonta</taxon>
        <taxon>Unionida</taxon>
        <taxon>Unionoidea</taxon>
        <taxon>Unionidae</taxon>
        <taxon>Unioninae</taxon>
        <taxon>Sinanodonta</taxon>
    </lineage>
</organism>
<dbReference type="AlphaFoldDB" id="A0ABD3VJU3"/>
<dbReference type="EMBL" id="JBJQND010000011">
    <property type="protein sequence ID" value="KAL3861864.1"/>
    <property type="molecule type" value="Genomic_DNA"/>
</dbReference>
<proteinExistence type="predicted"/>
<keyword evidence="2" id="KW-1133">Transmembrane helix</keyword>
<keyword evidence="5" id="KW-1185">Reference proteome</keyword>
<feature type="transmembrane region" description="Helical" evidence="2">
    <location>
        <begin position="192"/>
        <end position="215"/>
    </location>
</feature>
<feature type="transmembrane region" description="Helical" evidence="2">
    <location>
        <begin position="396"/>
        <end position="413"/>
    </location>
</feature>
<dbReference type="Proteomes" id="UP001634394">
    <property type="component" value="Unassembled WGS sequence"/>
</dbReference>
<keyword evidence="2" id="KW-0472">Membrane</keyword>
<keyword evidence="2" id="KW-0812">Transmembrane</keyword>
<comment type="caution">
    <text evidence="3">The sequence shown here is derived from an EMBL/GenBank/DDBJ whole genome shotgun (WGS) entry which is preliminary data.</text>
</comment>
<gene>
    <name evidence="3" type="ORF">ACJMK2_007878</name>
    <name evidence="4" type="ORF">ACJMK2_007891</name>
</gene>
<evidence type="ECO:0000256" key="2">
    <source>
        <dbReference type="SAM" id="Phobius"/>
    </source>
</evidence>
<reference evidence="3 5" key="1">
    <citation type="submission" date="2024-11" db="EMBL/GenBank/DDBJ databases">
        <title>Chromosome-level genome assembly of the freshwater bivalve Anodonta woodiana.</title>
        <authorList>
            <person name="Chen X."/>
        </authorList>
    </citation>
    <scope>NUCLEOTIDE SEQUENCE [LARGE SCALE GENOMIC DNA]</scope>
    <source>
        <strain evidence="3">MN2024</strain>
        <tissue evidence="3">Gills</tissue>
    </source>
</reference>
<evidence type="ECO:0000313" key="3">
    <source>
        <dbReference type="EMBL" id="KAL3861864.1"/>
    </source>
</evidence>
<dbReference type="EMBL" id="JBJQND010000011">
    <property type="protein sequence ID" value="KAL3861877.1"/>
    <property type="molecule type" value="Genomic_DNA"/>
</dbReference>
<accession>A0ABD3VJU3</accession>